<protein>
    <recommendedName>
        <fullName evidence="2">CS domain-containing protein</fullName>
    </recommendedName>
</protein>
<dbReference type="PROSITE" id="PS51203">
    <property type="entry name" value="CS"/>
    <property type="match status" value="1"/>
</dbReference>
<dbReference type="GO" id="GO:0051131">
    <property type="term" value="P:chaperone-mediated protein complex assembly"/>
    <property type="evidence" value="ECO:0007669"/>
    <property type="project" value="TreeGrafter"/>
</dbReference>
<evidence type="ECO:0000256" key="1">
    <source>
        <dbReference type="ARBA" id="ARBA00025733"/>
    </source>
</evidence>
<dbReference type="GO" id="GO:0005634">
    <property type="term" value="C:nucleus"/>
    <property type="evidence" value="ECO:0007669"/>
    <property type="project" value="TreeGrafter"/>
</dbReference>
<dbReference type="InterPro" id="IPR007052">
    <property type="entry name" value="CS_dom"/>
</dbReference>
<dbReference type="VEuPathDB" id="PiroplasmaDB:BEWA_022340"/>
<dbReference type="Gene3D" id="2.60.40.790">
    <property type="match status" value="1"/>
</dbReference>
<gene>
    <name evidence="3" type="ORF">BEWA_022340</name>
</gene>
<reference evidence="3 4" key="1">
    <citation type="journal article" date="2012" name="BMC Genomics">
        <title>Comparative genomic analysis and phylogenetic position of Theileria equi.</title>
        <authorList>
            <person name="Kappmeyer L.S."/>
            <person name="Thiagarajan M."/>
            <person name="Herndon D.R."/>
            <person name="Ramsay J.D."/>
            <person name="Caler E."/>
            <person name="Djikeng A."/>
            <person name="Gillespie J.J."/>
            <person name="Lau A.O."/>
            <person name="Roalson E.H."/>
            <person name="Silva J.C."/>
            <person name="Silva M.G."/>
            <person name="Suarez C.E."/>
            <person name="Ueti M.W."/>
            <person name="Nene V.M."/>
            <person name="Mealey R.H."/>
            <person name="Knowles D.P."/>
            <person name="Brayton K.A."/>
        </authorList>
    </citation>
    <scope>NUCLEOTIDE SEQUENCE [LARGE SCALE GENOMIC DNA]</scope>
    <source>
        <strain evidence="3 4">WA</strain>
    </source>
</reference>
<dbReference type="PANTHER" id="PTHR22932:SF1">
    <property type="entry name" value="CO-CHAPERONE PROTEIN DAF-41"/>
    <property type="match status" value="1"/>
</dbReference>
<dbReference type="PANTHER" id="PTHR22932">
    <property type="entry name" value="TELOMERASE-BINDING PROTEIN P23 HSP90 CO-CHAPERONE"/>
    <property type="match status" value="1"/>
</dbReference>
<dbReference type="OrthoDB" id="1564555at2759"/>
<dbReference type="GO" id="GO:0006457">
    <property type="term" value="P:protein folding"/>
    <property type="evidence" value="ECO:0007669"/>
    <property type="project" value="TreeGrafter"/>
</dbReference>
<dbReference type="Proteomes" id="UP000031512">
    <property type="component" value="Chromosome 1"/>
</dbReference>
<dbReference type="eggNOG" id="KOG3158">
    <property type="taxonomic scope" value="Eukaryota"/>
</dbReference>
<dbReference type="GO" id="GO:0051879">
    <property type="term" value="F:Hsp90 protein binding"/>
    <property type="evidence" value="ECO:0007669"/>
    <property type="project" value="InterPro"/>
</dbReference>
<dbReference type="SUPFAM" id="SSF49764">
    <property type="entry name" value="HSP20-like chaperones"/>
    <property type="match status" value="1"/>
</dbReference>
<accession>L0AWJ5</accession>
<evidence type="ECO:0000259" key="2">
    <source>
        <dbReference type="PROSITE" id="PS51203"/>
    </source>
</evidence>
<dbReference type="GeneID" id="15803776"/>
<comment type="similarity">
    <text evidence="1">Belongs to the p23/wos2 family.</text>
</comment>
<sequence>MTLSPTVLWAQTKEALYLTVELSKASDVKCDFTDDSVTFSASKDGKNYAFSFKFSKPVKSSEVQRFDERFIRFRVPKAESESWTSLNSCGKKHYIKCDWDRWVDSDAEDDLLNDGFNMPNFGDFGDLNDFGDMGAEEGDLEDSEEDEPDSCCATKSCGDSSCNTESCHTGSKCAESPCNADCSCGPNCDCGPDKKCSDKCTC</sequence>
<dbReference type="CDD" id="cd06465">
    <property type="entry name" value="p23_hB-ind1_like"/>
    <property type="match status" value="1"/>
</dbReference>
<dbReference type="KEGG" id="beq:BEWA_022340"/>
<dbReference type="RefSeq" id="XP_004829052.1">
    <property type="nucleotide sequence ID" value="XM_004828995.1"/>
</dbReference>
<keyword evidence="4" id="KW-1185">Reference proteome</keyword>
<dbReference type="InterPro" id="IPR008978">
    <property type="entry name" value="HSP20-like_chaperone"/>
</dbReference>
<dbReference type="GO" id="GO:0051087">
    <property type="term" value="F:protein-folding chaperone binding"/>
    <property type="evidence" value="ECO:0007669"/>
    <property type="project" value="TreeGrafter"/>
</dbReference>
<evidence type="ECO:0000313" key="4">
    <source>
        <dbReference type="Proteomes" id="UP000031512"/>
    </source>
</evidence>
<feature type="domain" description="CS" evidence="2">
    <location>
        <begin position="2"/>
        <end position="87"/>
    </location>
</feature>
<dbReference type="GO" id="GO:0005829">
    <property type="term" value="C:cytosol"/>
    <property type="evidence" value="ECO:0007669"/>
    <property type="project" value="TreeGrafter"/>
</dbReference>
<evidence type="ECO:0000313" key="3">
    <source>
        <dbReference type="EMBL" id="AFZ79386.1"/>
    </source>
</evidence>
<dbReference type="EMBL" id="CP001669">
    <property type="protein sequence ID" value="AFZ79386.1"/>
    <property type="molecule type" value="Genomic_DNA"/>
</dbReference>
<dbReference type="STRING" id="1537102.L0AWJ5"/>
<dbReference type="Pfam" id="PF04969">
    <property type="entry name" value="CS"/>
    <property type="match status" value="1"/>
</dbReference>
<name>L0AWJ5_THEEQ</name>
<proteinExistence type="inferred from homology"/>
<dbReference type="InterPro" id="IPR045250">
    <property type="entry name" value="p23-like"/>
</dbReference>
<dbReference type="AlphaFoldDB" id="L0AWJ5"/>
<organism evidence="3 4">
    <name type="scientific">Theileria equi strain WA</name>
    <dbReference type="NCBI Taxonomy" id="1537102"/>
    <lineage>
        <taxon>Eukaryota</taxon>
        <taxon>Sar</taxon>
        <taxon>Alveolata</taxon>
        <taxon>Apicomplexa</taxon>
        <taxon>Aconoidasida</taxon>
        <taxon>Piroplasmida</taxon>
        <taxon>Theileriidae</taxon>
        <taxon>Theileria</taxon>
    </lineage>
</organism>